<dbReference type="GO" id="GO:0047617">
    <property type="term" value="F:fatty acyl-CoA hydrolase activity"/>
    <property type="evidence" value="ECO:0007669"/>
    <property type="project" value="InterPro"/>
</dbReference>
<feature type="domain" description="Acyl-CoA thioesterase 2 C-terminal" evidence="3">
    <location>
        <begin position="162"/>
        <end position="290"/>
    </location>
</feature>
<dbReference type="PANTHER" id="PTHR11066">
    <property type="entry name" value="ACYL-COA THIOESTERASE"/>
    <property type="match status" value="1"/>
</dbReference>
<evidence type="ECO:0000256" key="2">
    <source>
        <dbReference type="ARBA" id="ARBA00022801"/>
    </source>
</evidence>
<organism evidence="5 6">
    <name type="scientific">Mycobacteroides franklinii</name>
    <dbReference type="NCBI Taxonomy" id="948102"/>
    <lineage>
        <taxon>Bacteria</taxon>
        <taxon>Bacillati</taxon>
        <taxon>Actinomycetota</taxon>
        <taxon>Actinomycetes</taxon>
        <taxon>Mycobacteriales</taxon>
        <taxon>Mycobacteriaceae</taxon>
        <taxon>Mycobacteroides</taxon>
    </lineage>
</organism>
<accession>A0A4R5P9Z5</accession>
<evidence type="ECO:0000313" key="6">
    <source>
        <dbReference type="Proteomes" id="UP000295627"/>
    </source>
</evidence>
<dbReference type="AlphaFoldDB" id="A0A4R5P9Z5"/>
<comment type="similarity">
    <text evidence="1">Belongs to the C/M/P thioester hydrolase family.</text>
</comment>
<evidence type="ECO:0000256" key="1">
    <source>
        <dbReference type="ARBA" id="ARBA00006538"/>
    </source>
</evidence>
<gene>
    <name evidence="5" type="ORF">EJ571_16200</name>
</gene>
<dbReference type="InterPro" id="IPR025652">
    <property type="entry name" value="TesB_C"/>
</dbReference>
<sequence length="299" mass="33235">MSIDEPLARRESGKADFEQLLALLELKNPETDVFIGGHPTVNPPRTFGGQLMAQSVVASGRTVSDRLSLAAISTHFINGGDPERDIEFRVQRLRDERSFANRRVDAVQGELLLSSALVSYLKDSPGLEHAVKPPTVADPETLPSIDEHLVGYEETVPMFVAALKPIEWRYDNDPAWVLKAKSERLEHNRVWMKTHAALPDDPVLHSAALVYSSDTTVLDSIITTHGLSWGYDRIFAATINHSVWFHRPLRFDDWVLYATESPVASAGRGMGAGRYFDREGALLASTIQEGIIKYFPGRS</sequence>
<comment type="caution">
    <text evidence="5">The sequence shown here is derived from an EMBL/GenBank/DDBJ whole genome shotgun (WGS) entry which is preliminary data.</text>
</comment>
<keyword evidence="2" id="KW-0378">Hydrolase</keyword>
<evidence type="ECO:0000313" key="5">
    <source>
        <dbReference type="EMBL" id="TDH20324.1"/>
    </source>
</evidence>
<dbReference type="GO" id="GO:0009062">
    <property type="term" value="P:fatty acid catabolic process"/>
    <property type="evidence" value="ECO:0007669"/>
    <property type="project" value="TreeGrafter"/>
</dbReference>
<name>A0A4R5P9Z5_9MYCO</name>
<dbReference type="InterPro" id="IPR003703">
    <property type="entry name" value="Acyl_CoA_thio"/>
</dbReference>
<dbReference type="PANTHER" id="PTHR11066:SF34">
    <property type="entry name" value="ACYL-COENZYME A THIOESTERASE 8"/>
    <property type="match status" value="1"/>
</dbReference>
<proteinExistence type="inferred from homology"/>
<dbReference type="SUPFAM" id="SSF54637">
    <property type="entry name" value="Thioesterase/thiol ester dehydrase-isomerase"/>
    <property type="match status" value="2"/>
</dbReference>
<feature type="domain" description="Acyl-CoA thioesterase-like N-terminal HotDog" evidence="4">
    <location>
        <begin position="45"/>
        <end position="119"/>
    </location>
</feature>
<dbReference type="InterPro" id="IPR049449">
    <property type="entry name" value="TesB_ACOT8-like_N"/>
</dbReference>
<dbReference type="InterPro" id="IPR029069">
    <property type="entry name" value="HotDog_dom_sf"/>
</dbReference>
<dbReference type="Pfam" id="PF02551">
    <property type="entry name" value="Acyl_CoA_thio"/>
    <property type="match status" value="1"/>
</dbReference>
<evidence type="ECO:0000259" key="3">
    <source>
        <dbReference type="Pfam" id="PF02551"/>
    </source>
</evidence>
<dbReference type="Pfam" id="PF13622">
    <property type="entry name" value="4HBT_3"/>
    <property type="match status" value="1"/>
</dbReference>
<dbReference type="InterPro" id="IPR042171">
    <property type="entry name" value="Acyl-CoA_hotdog"/>
</dbReference>
<reference evidence="5 6" key="1">
    <citation type="journal article" date="2019" name="Sci. Rep.">
        <title>Extended insight into the Mycobacterium chelonae-abscessus complex through whole genome sequencing of Mycobacterium salmoniphilum outbreak and Mycobacterium salmoniphilum-like strains.</title>
        <authorList>
            <person name="Behra P.R.K."/>
            <person name="Das S."/>
            <person name="Pettersson B.M.F."/>
            <person name="Shirreff L."/>
            <person name="DuCote T."/>
            <person name="Jacobsson K.G."/>
            <person name="Ennis D.G."/>
            <person name="Kirsebom L.A."/>
        </authorList>
    </citation>
    <scope>NUCLEOTIDE SEQUENCE [LARGE SCALE GENOMIC DNA]</scope>
    <source>
        <strain evidence="5 6">DSM 45524</strain>
    </source>
</reference>
<dbReference type="Gene3D" id="2.40.160.210">
    <property type="entry name" value="Acyl-CoA thioesterase, double hotdog domain"/>
    <property type="match status" value="1"/>
</dbReference>
<evidence type="ECO:0000259" key="4">
    <source>
        <dbReference type="Pfam" id="PF13622"/>
    </source>
</evidence>
<dbReference type="Proteomes" id="UP000295627">
    <property type="component" value="Unassembled WGS sequence"/>
</dbReference>
<dbReference type="GO" id="GO:0006637">
    <property type="term" value="P:acyl-CoA metabolic process"/>
    <property type="evidence" value="ECO:0007669"/>
    <property type="project" value="InterPro"/>
</dbReference>
<dbReference type="CDD" id="cd03444">
    <property type="entry name" value="Thioesterase_II_repeat1"/>
    <property type="match status" value="1"/>
</dbReference>
<dbReference type="CDD" id="cd03445">
    <property type="entry name" value="Thioesterase_II_repeat2"/>
    <property type="match status" value="1"/>
</dbReference>
<dbReference type="EMBL" id="RXLR01000017">
    <property type="protein sequence ID" value="TDH20324.1"/>
    <property type="molecule type" value="Genomic_DNA"/>
</dbReference>
<protein>
    <submittedName>
        <fullName evidence="5">Acyl-CoA thioesterase II</fullName>
    </submittedName>
</protein>